<feature type="chain" id="PRO_5046587092" description="Surface antigen domain-containing protein" evidence="1">
    <location>
        <begin position="26"/>
        <end position="135"/>
    </location>
</feature>
<name>A0ABT2EC18_9GAMM</name>
<evidence type="ECO:0000313" key="2">
    <source>
        <dbReference type="EMBL" id="MCS2609128.1"/>
    </source>
</evidence>
<keyword evidence="3" id="KW-1185">Reference proteome</keyword>
<keyword evidence="1" id="KW-0732">Signal</keyword>
<evidence type="ECO:0000313" key="3">
    <source>
        <dbReference type="Proteomes" id="UP001165542"/>
    </source>
</evidence>
<dbReference type="Proteomes" id="UP001165542">
    <property type="component" value="Unassembled WGS sequence"/>
</dbReference>
<protein>
    <recommendedName>
        <fullName evidence="4">Surface antigen domain-containing protein</fullName>
    </recommendedName>
</protein>
<reference evidence="2" key="1">
    <citation type="submission" date="2021-11" db="EMBL/GenBank/DDBJ databases">
        <title>Halomonas sp., isolated from a coastal aquaculture zone in Dongshan Bay.</title>
        <authorList>
            <person name="Lin W."/>
        </authorList>
    </citation>
    <scope>NUCLEOTIDE SEQUENCE</scope>
    <source>
        <strain evidence="2">Yzlin-01</strain>
    </source>
</reference>
<comment type="caution">
    <text evidence="2">The sequence shown here is derived from an EMBL/GenBank/DDBJ whole genome shotgun (WGS) entry which is preliminary data.</text>
</comment>
<dbReference type="Pfam" id="PF16587">
    <property type="entry name" value="DUF5061"/>
    <property type="match status" value="1"/>
</dbReference>
<proteinExistence type="predicted"/>
<dbReference type="InterPro" id="IPR032258">
    <property type="entry name" value="DUF5061"/>
</dbReference>
<dbReference type="PROSITE" id="PS51257">
    <property type="entry name" value="PROKAR_LIPOPROTEIN"/>
    <property type="match status" value="1"/>
</dbReference>
<gene>
    <name evidence="2" type="ORF">LLY24_07345</name>
</gene>
<feature type="signal peptide" evidence="1">
    <location>
        <begin position="1"/>
        <end position="25"/>
    </location>
</feature>
<sequence length="135" mass="14496">MSYSPRINRMSVRCLLTALSFTVISGCATHYPSGSASQQPRYSLSNDGAKPIQDESINGFLDQSPTGGVVSAAKSPWGDNVEVITDESYLAASGRECRRLQIIGTGGDARRALVCKTDNGWVNQRVVTQTAEGRL</sequence>
<evidence type="ECO:0008006" key="4">
    <source>
        <dbReference type="Google" id="ProtNLM"/>
    </source>
</evidence>
<dbReference type="RefSeq" id="WP_259035637.1">
    <property type="nucleotide sequence ID" value="NZ_JAJISC010000003.1"/>
</dbReference>
<organism evidence="2 3">
    <name type="scientific">Halomonas dongshanensis</name>
    <dbReference type="NCBI Taxonomy" id="2890835"/>
    <lineage>
        <taxon>Bacteria</taxon>
        <taxon>Pseudomonadati</taxon>
        <taxon>Pseudomonadota</taxon>
        <taxon>Gammaproteobacteria</taxon>
        <taxon>Oceanospirillales</taxon>
        <taxon>Halomonadaceae</taxon>
        <taxon>Halomonas</taxon>
    </lineage>
</organism>
<dbReference type="EMBL" id="JAJISC010000003">
    <property type="protein sequence ID" value="MCS2609128.1"/>
    <property type="molecule type" value="Genomic_DNA"/>
</dbReference>
<evidence type="ECO:0000256" key="1">
    <source>
        <dbReference type="SAM" id="SignalP"/>
    </source>
</evidence>
<accession>A0ABT2EC18</accession>